<dbReference type="EMBL" id="JAEQNA010000003">
    <property type="protein sequence ID" value="MBL0420736.1"/>
    <property type="molecule type" value="Genomic_DNA"/>
</dbReference>
<evidence type="ECO:0000313" key="4">
    <source>
        <dbReference type="Proteomes" id="UP000613011"/>
    </source>
</evidence>
<dbReference type="Gene3D" id="3.40.50.1110">
    <property type="entry name" value="SGNH hydrolase"/>
    <property type="match status" value="1"/>
</dbReference>
<dbReference type="Proteomes" id="UP000613011">
    <property type="component" value="Unassembled WGS sequence"/>
</dbReference>
<evidence type="ECO:0000256" key="2">
    <source>
        <dbReference type="SAM" id="SignalP"/>
    </source>
</evidence>
<gene>
    <name evidence="3" type="ORF">JI739_10305</name>
</gene>
<feature type="signal peptide" evidence="2">
    <location>
        <begin position="1"/>
        <end position="19"/>
    </location>
</feature>
<feature type="chain" id="PRO_5036874816" evidence="2">
    <location>
        <begin position="20"/>
        <end position="243"/>
    </location>
</feature>
<accession>A0A936ZN53</accession>
<keyword evidence="2" id="KW-0732">Signal</keyword>
<dbReference type="PROSITE" id="PS51257">
    <property type="entry name" value="PROKAR_LIPOPROTEIN"/>
    <property type="match status" value="1"/>
</dbReference>
<evidence type="ECO:0000313" key="3">
    <source>
        <dbReference type="EMBL" id="MBL0420736.1"/>
    </source>
</evidence>
<keyword evidence="4" id="KW-1185">Reference proteome</keyword>
<organism evidence="3 4">
    <name type="scientific">Ramlibacter aurantiacus</name>
    <dbReference type="NCBI Taxonomy" id="2801330"/>
    <lineage>
        <taxon>Bacteria</taxon>
        <taxon>Pseudomonadati</taxon>
        <taxon>Pseudomonadota</taxon>
        <taxon>Betaproteobacteria</taxon>
        <taxon>Burkholderiales</taxon>
        <taxon>Comamonadaceae</taxon>
        <taxon>Ramlibacter</taxon>
    </lineage>
</organism>
<keyword evidence="3" id="KW-0378">Hydrolase</keyword>
<dbReference type="AlphaFoldDB" id="A0A936ZN53"/>
<reference evidence="3" key="1">
    <citation type="submission" date="2021-01" db="EMBL/GenBank/DDBJ databases">
        <title>Ramlibacter sp. strain AW1 16S ribosomal RNA gene Genome sequencing and assembly.</title>
        <authorList>
            <person name="Kang M."/>
        </authorList>
    </citation>
    <scope>NUCLEOTIDE SEQUENCE</scope>
    <source>
        <strain evidence="3">AW1</strain>
    </source>
</reference>
<dbReference type="CDD" id="cd00229">
    <property type="entry name" value="SGNH_hydrolase"/>
    <property type="match status" value="1"/>
</dbReference>
<comment type="caution">
    <text evidence="3">The sequence shown here is derived from an EMBL/GenBank/DDBJ whole genome shotgun (WGS) entry which is preliminary data.</text>
</comment>
<feature type="compositionally biased region" description="Pro residues" evidence="1">
    <location>
        <begin position="46"/>
        <end position="57"/>
    </location>
</feature>
<feature type="region of interest" description="Disordered" evidence="1">
    <location>
        <begin position="21"/>
        <end position="62"/>
    </location>
</feature>
<feature type="compositionally biased region" description="Low complexity" evidence="1">
    <location>
        <begin position="25"/>
        <end position="45"/>
    </location>
</feature>
<sequence length="243" mass="26304">MHRRTVLVQLAALFSAACGGGGGPATPAASAPTAGADPVAANPAPAAAPPPAPPAPSSPHIAAWGDSLTPRVAFTLAALYPARQVFDGGVNGETSGDILRRHRADNRHRDWINVFWYGHNNQTQADQIRADIAASVALLSPGNDRFIVMSVVNQATERENRGGADYRTILELNESLAATYPAHYLDIRSHLVQQADRSRWQDAADFDNDVVPRSLRYDHIHLNHDGSRVVAERLKRFIDAKGW</sequence>
<name>A0A936ZN53_9BURK</name>
<dbReference type="GO" id="GO:0016788">
    <property type="term" value="F:hydrolase activity, acting on ester bonds"/>
    <property type="evidence" value="ECO:0007669"/>
    <property type="project" value="UniProtKB-ARBA"/>
</dbReference>
<dbReference type="SUPFAM" id="SSF52266">
    <property type="entry name" value="SGNH hydrolase"/>
    <property type="match status" value="1"/>
</dbReference>
<evidence type="ECO:0000256" key="1">
    <source>
        <dbReference type="SAM" id="MobiDB-lite"/>
    </source>
</evidence>
<dbReference type="InterPro" id="IPR036514">
    <property type="entry name" value="SGNH_hydro_sf"/>
</dbReference>
<proteinExistence type="predicted"/>
<protein>
    <submittedName>
        <fullName evidence="3">SGNH/GDSL hydrolase family protein</fullName>
    </submittedName>
</protein>